<dbReference type="EMBL" id="QXFU01002570">
    <property type="protein sequence ID" value="KAE8984143.1"/>
    <property type="molecule type" value="Genomic_DNA"/>
</dbReference>
<dbReference type="EMBL" id="QXFT01002644">
    <property type="protein sequence ID" value="KAE9295119.1"/>
    <property type="molecule type" value="Genomic_DNA"/>
</dbReference>
<accession>A0A6A4CTU7</accession>
<dbReference type="OrthoDB" id="73406at2759"/>
<reference evidence="3 5" key="1">
    <citation type="submission" date="2018-08" db="EMBL/GenBank/DDBJ databases">
        <title>Genomic investigation of the strawberry pathogen Phytophthora fragariae indicates pathogenicity is determined by transcriptional variation in three key races.</title>
        <authorList>
            <person name="Adams T.M."/>
            <person name="Armitage A.D."/>
            <person name="Sobczyk M.K."/>
            <person name="Bates H.J."/>
            <person name="Dunwell J.M."/>
            <person name="Nellist C.F."/>
            <person name="Harrison R.J."/>
        </authorList>
    </citation>
    <scope>NUCLEOTIDE SEQUENCE [LARGE SCALE GENOMIC DNA]</scope>
    <source>
        <strain evidence="2 4">SCRP249</strain>
        <strain evidence="1 6">SCRP324</strain>
        <strain evidence="3 5">SCRP333</strain>
    </source>
</reference>
<dbReference type="Proteomes" id="UP000434957">
    <property type="component" value="Unassembled WGS sequence"/>
</dbReference>
<proteinExistence type="predicted"/>
<protein>
    <submittedName>
        <fullName evidence="3">Uncharacterized protein</fullName>
    </submittedName>
</protein>
<name>A0A6A4CTU7_9STRA</name>
<keyword evidence="5" id="KW-1185">Reference proteome</keyword>
<organism evidence="3 5">
    <name type="scientific">Phytophthora rubi</name>
    <dbReference type="NCBI Taxonomy" id="129364"/>
    <lineage>
        <taxon>Eukaryota</taxon>
        <taxon>Sar</taxon>
        <taxon>Stramenopiles</taxon>
        <taxon>Oomycota</taxon>
        <taxon>Peronosporomycetes</taxon>
        <taxon>Peronosporales</taxon>
        <taxon>Peronosporaceae</taxon>
        <taxon>Phytophthora</taxon>
    </lineage>
</organism>
<evidence type="ECO:0000313" key="1">
    <source>
        <dbReference type="EMBL" id="KAE8984143.1"/>
    </source>
</evidence>
<dbReference type="AlphaFoldDB" id="A0A6A4CTU7"/>
<evidence type="ECO:0000313" key="4">
    <source>
        <dbReference type="Proteomes" id="UP000429607"/>
    </source>
</evidence>
<evidence type="ECO:0000313" key="2">
    <source>
        <dbReference type="EMBL" id="KAE8988558.1"/>
    </source>
</evidence>
<dbReference type="Proteomes" id="UP000435112">
    <property type="component" value="Unassembled WGS sequence"/>
</dbReference>
<dbReference type="EMBL" id="QXFV01002386">
    <property type="protein sequence ID" value="KAE8988558.1"/>
    <property type="molecule type" value="Genomic_DNA"/>
</dbReference>
<dbReference type="Proteomes" id="UP000429607">
    <property type="component" value="Unassembled WGS sequence"/>
</dbReference>
<sequence length="322" mass="37195">MAEEVFVSEYEAQRLRRIAENKRKLVSLNIVTIERPAARPRPQNVAPSKPTRRSKRLKVQREMVQEAHEFIQLRAALAVEMKIKDRKFRVDGADYSASRLAQFKQERAQELDRMLAQHPPSLDLPFVYPCQLQSGFRERKGHTSGLDLQFELFHTLCLGRQVLPEGRQSVMQALCPSSVGDFATTNRICLWKNAMALFDSDEDYEYAFHEDQVDGRRVVYFEWLARVHTNTLSAVVKRLGKVEKGDECLRLNKSFYDAGGEEESTKEPLLFFLEHPAGVHIYCGRLGYLGHRGSNPPEFRWQLLDVASMDWDKIFNTLGLEY</sequence>
<gene>
    <name evidence="2" type="ORF">PR001_g22008</name>
    <name evidence="1" type="ORF">PR002_g23041</name>
    <name evidence="3" type="ORF">PR003_g24096</name>
</gene>
<evidence type="ECO:0000313" key="3">
    <source>
        <dbReference type="EMBL" id="KAE9295119.1"/>
    </source>
</evidence>
<evidence type="ECO:0000313" key="5">
    <source>
        <dbReference type="Proteomes" id="UP000434957"/>
    </source>
</evidence>
<comment type="caution">
    <text evidence="3">The sequence shown here is derived from an EMBL/GenBank/DDBJ whole genome shotgun (WGS) entry which is preliminary data.</text>
</comment>
<evidence type="ECO:0000313" key="6">
    <source>
        <dbReference type="Proteomes" id="UP000435112"/>
    </source>
</evidence>